<dbReference type="AlphaFoldDB" id="A0A3B0RX02"/>
<evidence type="ECO:0000313" key="2">
    <source>
        <dbReference type="EMBL" id="VAV96867.1"/>
    </source>
</evidence>
<reference evidence="2" key="1">
    <citation type="submission" date="2018-06" db="EMBL/GenBank/DDBJ databases">
        <authorList>
            <person name="Zhirakovskaya E."/>
        </authorList>
    </citation>
    <scope>NUCLEOTIDE SEQUENCE</scope>
</reference>
<feature type="transmembrane region" description="Helical" evidence="1">
    <location>
        <begin position="282"/>
        <end position="304"/>
    </location>
</feature>
<sequence length="438" mass="47525">MQLRILSILGEALNFGGRRMATIMRVSWLAVVLLLIVDMASVYAYLSAIAGRVITFAEVGSFLTAQQLLARFASQGWSQHWEQMAAITAASLFVQVILISTFMAPLIRMAGLGERPAPGLVRLPFGPDQLRFIISSLLSAVFVIVVILLPIMTTSFFVLKYIVAAMSQTMASFPDADSLHTIKLITAQEGLAQRGAEWVFGLAVPLVAAAPFVLLAWLVTFFHFSPRNRPNATGKPNGLLRAVVTLGIIVLIFGAAVLLLGEAFTQILKSSSAAGAGGATGFVSAPVNAILLIATATYLLVIYVNFRLYAYPGIAVCRRSFGLGGTLRLSRGWNIFRILIILLAVSGFFYVLQIFIINSLFLSTLLPMVVSTLYQAVLVSTKLVNSGVGADWVLPLFIWVWNGIKILANVFWAFFSYGVVAGLYGRLYRESERLEGAG</sequence>
<protein>
    <submittedName>
        <fullName evidence="2">Uncharacterized protein</fullName>
    </submittedName>
</protein>
<evidence type="ECO:0000256" key="1">
    <source>
        <dbReference type="SAM" id="Phobius"/>
    </source>
</evidence>
<proteinExistence type="predicted"/>
<feature type="transmembrane region" description="Helical" evidence="1">
    <location>
        <begin position="85"/>
        <end position="110"/>
    </location>
</feature>
<feature type="transmembrane region" description="Helical" evidence="1">
    <location>
        <begin position="239"/>
        <end position="261"/>
    </location>
</feature>
<feature type="transmembrane region" description="Helical" evidence="1">
    <location>
        <begin position="198"/>
        <end position="219"/>
    </location>
</feature>
<keyword evidence="1" id="KW-0812">Transmembrane</keyword>
<keyword evidence="1" id="KW-1133">Transmembrane helix</keyword>
<feature type="transmembrane region" description="Helical" evidence="1">
    <location>
        <begin position="335"/>
        <end position="352"/>
    </location>
</feature>
<organism evidence="2">
    <name type="scientific">hydrothermal vent metagenome</name>
    <dbReference type="NCBI Taxonomy" id="652676"/>
    <lineage>
        <taxon>unclassified sequences</taxon>
        <taxon>metagenomes</taxon>
        <taxon>ecological metagenomes</taxon>
    </lineage>
</organism>
<name>A0A3B0RX02_9ZZZZ</name>
<feature type="transmembrane region" description="Helical" evidence="1">
    <location>
        <begin position="26"/>
        <end position="46"/>
    </location>
</feature>
<accession>A0A3B0RX02</accession>
<keyword evidence="1" id="KW-0472">Membrane</keyword>
<dbReference type="EMBL" id="UOEH01000212">
    <property type="protein sequence ID" value="VAV96867.1"/>
    <property type="molecule type" value="Genomic_DNA"/>
</dbReference>
<gene>
    <name evidence="2" type="ORF">MNBD_ALPHA05-982</name>
</gene>
<feature type="transmembrane region" description="Helical" evidence="1">
    <location>
        <begin position="398"/>
        <end position="424"/>
    </location>
</feature>
<feature type="transmembrane region" description="Helical" evidence="1">
    <location>
        <begin position="130"/>
        <end position="163"/>
    </location>
</feature>